<dbReference type="Pfam" id="PF04072">
    <property type="entry name" value="LCM"/>
    <property type="match status" value="1"/>
</dbReference>
<dbReference type="InterPro" id="IPR007213">
    <property type="entry name" value="Ppm1/Ppm2/Tcmp"/>
</dbReference>
<organism evidence="3 4">
    <name type="scientific">Actinomadura darangshiensis</name>
    <dbReference type="NCBI Taxonomy" id="705336"/>
    <lineage>
        <taxon>Bacteria</taxon>
        <taxon>Bacillati</taxon>
        <taxon>Actinomycetota</taxon>
        <taxon>Actinomycetes</taxon>
        <taxon>Streptosporangiales</taxon>
        <taxon>Thermomonosporaceae</taxon>
        <taxon>Actinomadura</taxon>
    </lineage>
</organism>
<dbReference type="GO" id="GO:0032259">
    <property type="term" value="P:methylation"/>
    <property type="evidence" value="ECO:0007669"/>
    <property type="project" value="UniProtKB-KW"/>
</dbReference>
<keyword evidence="4" id="KW-1185">Reference proteome</keyword>
<dbReference type="PANTHER" id="PTHR43619">
    <property type="entry name" value="S-ADENOSYL-L-METHIONINE-DEPENDENT METHYLTRANSFERASE YKTD-RELATED"/>
    <property type="match status" value="1"/>
</dbReference>
<keyword evidence="2 3" id="KW-0808">Transferase</keyword>
<dbReference type="Proteomes" id="UP000295578">
    <property type="component" value="Unassembled WGS sequence"/>
</dbReference>
<dbReference type="PANTHER" id="PTHR43619:SF2">
    <property type="entry name" value="S-ADENOSYL-L-METHIONINE-DEPENDENT METHYLTRANSFERASES SUPERFAMILY PROTEIN"/>
    <property type="match status" value="1"/>
</dbReference>
<dbReference type="AlphaFoldDB" id="A0A4R5BSR8"/>
<dbReference type="RefSeq" id="WP_132194465.1">
    <property type="nucleotide sequence ID" value="NZ_SMKY01000014.1"/>
</dbReference>
<proteinExistence type="predicted"/>
<evidence type="ECO:0000256" key="1">
    <source>
        <dbReference type="ARBA" id="ARBA00022603"/>
    </source>
</evidence>
<dbReference type="Gene3D" id="3.40.50.150">
    <property type="entry name" value="Vaccinia Virus protein VP39"/>
    <property type="match status" value="1"/>
</dbReference>
<name>A0A4R5BSR8_9ACTN</name>
<comment type="caution">
    <text evidence="3">The sequence shown here is derived from an EMBL/GenBank/DDBJ whole genome shotgun (WGS) entry which is preliminary data.</text>
</comment>
<keyword evidence="1 3" id="KW-0489">Methyltransferase</keyword>
<reference evidence="3 4" key="1">
    <citation type="submission" date="2019-03" db="EMBL/GenBank/DDBJ databases">
        <title>Draft genome sequences of novel Actinobacteria.</title>
        <authorList>
            <person name="Sahin N."/>
            <person name="Ay H."/>
            <person name="Saygin H."/>
        </authorList>
    </citation>
    <scope>NUCLEOTIDE SEQUENCE [LARGE SCALE GENOMIC DNA]</scope>
    <source>
        <strain evidence="3 4">DSM 45941</strain>
    </source>
</reference>
<sequence length="284" mass="32222">MPEDSKSKVDLEGVPETLLWNLYQRASEARRPDAVLKDPKAIGLVDSVIDYPFEERFGKASLGQWQALRARRFDEEIRRFIDEHPDGQVVALGEGLETQFWRVDNERVRWLGVELPEIAELRERLLPDDTGRVRTVGGSALDGEWMEHVDPSKGLLLSAQGLLMYFQGEEVHRLVAECAERFRGSTMIFDGVPPWFSQRTVEGKMKTAQGYVSPPMPWAVDAAEKDRLREIPHVAEVRDLRAPRGRGLLYGFVFPLANRVRVVRELGVSGLPIMAMRFEGTGRP</sequence>
<protein>
    <submittedName>
        <fullName evidence="3">Class I SAM-dependent methyltransferase</fullName>
    </submittedName>
</protein>
<dbReference type="EMBL" id="SMKY01000014">
    <property type="protein sequence ID" value="TDD89115.1"/>
    <property type="molecule type" value="Genomic_DNA"/>
</dbReference>
<evidence type="ECO:0000256" key="2">
    <source>
        <dbReference type="ARBA" id="ARBA00022679"/>
    </source>
</evidence>
<gene>
    <name evidence="3" type="ORF">E1293_05505</name>
</gene>
<dbReference type="SUPFAM" id="SSF53335">
    <property type="entry name" value="S-adenosyl-L-methionine-dependent methyltransferases"/>
    <property type="match status" value="1"/>
</dbReference>
<evidence type="ECO:0000313" key="4">
    <source>
        <dbReference type="Proteomes" id="UP000295578"/>
    </source>
</evidence>
<dbReference type="GO" id="GO:0008168">
    <property type="term" value="F:methyltransferase activity"/>
    <property type="evidence" value="ECO:0007669"/>
    <property type="project" value="UniProtKB-KW"/>
</dbReference>
<dbReference type="OrthoDB" id="9800233at2"/>
<dbReference type="InterPro" id="IPR029063">
    <property type="entry name" value="SAM-dependent_MTases_sf"/>
</dbReference>
<accession>A0A4R5BSR8</accession>
<evidence type="ECO:0000313" key="3">
    <source>
        <dbReference type="EMBL" id="TDD89115.1"/>
    </source>
</evidence>